<comment type="subcellular location">
    <subcellularLocation>
        <location evidence="6">Cytoplasm</location>
    </subcellularLocation>
</comment>
<name>A0ABR5PZJ1_9ACTN</name>
<feature type="compositionally biased region" description="Basic and acidic residues" evidence="7">
    <location>
        <begin position="237"/>
        <end position="246"/>
    </location>
</feature>
<dbReference type="PANTHER" id="PTHR46111">
    <property type="entry name" value="RIBOSOMAL RNA SMALL SUBUNIT METHYLTRANSFERASE I"/>
    <property type="match status" value="1"/>
</dbReference>
<sequence length="303" mass="32152">MEAENQPRVSPAKSGLLSVVGTPIGNLSDASPRVLDTLATADVIFCEDTRVTSKLLSAFGLHASLQRCDENVIEAQIAPALKRLAQGQHLAFVSDAGMPGVSDPGQRLVDAVLDAGFATEVVPGPSAVTCALVASGLASEHFFFEGFLPRKHGAQKDRLVQLAAIPATLVIYESPRRVAATLATISEVMPRRRLALVRELTKVHEEVIRGLAPELAATVAAREHLKGECVIVVSAPKEHESEEGSKASEASMNPSAEQTLADAIQAGLEAGERKSTLAKRLSKSFSLDRDVVYEAILKAVHTP</sequence>
<evidence type="ECO:0000313" key="9">
    <source>
        <dbReference type="EMBL" id="KRO01991.1"/>
    </source>
</evidence>
<comment type="catalytic activity">
    <reaction evidence="6">
        <text>cytidine(1402) in 16S rRNA + S-adenosyl-L-methionine = 2'-O-methylcytidine(1402) in 16S rRNA + S-adenosyl-L-homocysteine + H(+)</text>
        <dbReference type="Rhea" id="RHEA:42924"/>
        <dbReference type="Rhea" id="RHEA-COMP:10285"/>
        <dbReference type="Rhea" id="RHEA-COMP:10286"/>
        <dbReference type="ChEBI" id="CHEBI:15378"/>
        <dbReference type="ChEBI" id="CHEBI:57856"/>
        <dbReference type="ChEBI" id="CHEBI:59789"/>
        <dbReference type="ChEBI" id="CHEBI:74495"/>
        <dbReference type="ChEBI" id="CHEBI:82748"/>
        <dbReference type="EC" id="2.1.1.198"/>
    </reaction>
</comment>
<dbReference type="Gene3D" id="3.40.1010.10">
    <property type="entry name" value="Cobalt-precorrin-4 Transmethylase, Domain 1"/>
    <property type="match status" value="1"/>
</dbReference>
<evidence type="ECO:0000259" key="8">
    <source>
        <dbReference type="Pfam" id="PF00590"/>
    </source>
</evidence>
<comment type="function">
    <text evidence="6">Catalyzes the 2'-O-methylation of the ribose of cytidine 1402 (C1402) in 16S rRNA.</text>
</comment>
<dbReference type="SUPFAM" id="SSF53790">
    <property type="entry name" value="Tetrapyrrole methylase"/>
    <property type="match status" value="1"/>
</dbReference>
<evidence type="ECO:0000313" key="10">
    <source>
        <dbReference type="Proteomes" id="UP000051927"/>
    </source>
</evidence>
<dbReference type="EMBL" id="JQCP01000003">
    <property type="protein sequence ID" value="KRO01991.1"/>
    <property type="molecule type" value="Genomic_DNA"/>
</dbReference>
<protein>
    <recommendedName>
        <fullName evidence="6">Ribosomal RNA small subunit methyltransferase I</fullName>
        <ecNumber evidence="6">2.1.1.198</ecNumber>
    </recommendedName>
    <alternativeName>
        <fullName evidence="6">16S rRNA 2'-O-ribose C1402 methyltransferase</fullName>
    </alternativeName>
    <alternativeName>
        <fullName evidence="6">rRNA (cytidine-2'-O-)-methyltransferase RsmI</fullName>
    </alternativeName>
</protein>
<dbReference type="RefSeq" id="WP_003150313.1">
    <property type="nucleotide sequence ID" value="NZ_JQCP01000003.1"/>
</dbReference>
<dbReference type="Pfam" id="PF00590">
    <property type="entry name" value="TP_methylase"/>
    <property type="match status" value="1"/>
</dbReference>
<proteinExistence type="inferred from homology"/>
<dbReference type="CDD" id="cd11648">
    <property type="entry name" value="RsmI"/>
    <property type="match status" value="1"/>
</dbReference>
<organism evidence="9 10">
    <name type="scientific">Lancefieldella rimae</name>
    <dbReference type="NCBI Taxonomy" id="1383"/>
    <lineage>
        <taxon>Bacteria</taxon>
        <taxon>Bacillati</taxon>
        <taxon>Actinomycetota</taxon>
        <taxon>Coriobacteriia</taxon>
        <taxon>Coriobacteriales</taxon>
        <taxon>Atopobiaceae</taxon>
        <taxon>Lancefieldella</taxon>
    </lineage>
</organism>
<dbReference type="InterPro" id="IPR000878">
    <property type="entry name" value="4pyrrol_Mease"/>
</dbReference>
<evidence type="ECO:0000256" key="1">
    <source>
        <dbReference type="ARBA" id="ARBA00022490"/>
    </source>
</evidence>
<dbReference type="EC" id="2.1.1.198" evidence="6"/>
<dbReference type="InterPro" id="IPR014776">
    <property type="entry name" value="4pyrrole_Mease_sub2"/>
</dbReference>
<dbReference type="HAMAP" id="MF_01877">
    <property type="entry name" value="16SrRNA_methyltr_I"/>
    <property type="match status" value="1"/>
</dbReference>
<evidence type="ECO:0000256" key="2">
    <source>
        <dbReference type="ARBA" id="ARBA00022552"/>
    </source>
</evidence>
<dbReference type="GeneID" id="84905118"/>
<reference evidence="9 10" key="1">
    <citation type="journal article" date="2015" name="Genome Announc.">
        <title>Expanding the biotechnology potential of lactobacilli through comparative genomics of 213 strains and associated genera.</title>
        <authorList>
            <person name="Sun Z."/>
            <person name="Harris H.M."/>
            <person name="McCann A."/>
            <person name="Guo C."/>
            <person name="Argimon S."/>
            <person name="Zhang W."/>
            <person name="Yang X."/>
            <person name="Jeffery I.B."/>
            <person name="Cooney J.C."/>
            <person name="Kagawa T.F."/>
            <person name="Liu W."/>
            <person name="Song Y."/>
            <person name="Salvetti E."/>
            <person name="Wrobel A."/>
            <person name="Rasinkangas P."/>
            <person name="Parkhill J."/>
            <person name="Rea M.C."/>
            <person name="O'Sullivan O."/>
            <person name="Ritari J."/>
            <person name="Douillard F.P."/>
            <person name="Paul Ross R."/>
            <person name="Yang R."/>
            <person name="Briner A.E."/>
            <person name="Felis G.E."/>
            <person name="de Vos W.M."/>
            <person name="Barrangou R."/>
            <person name="Klaenhammer T.R."/>
            <person name="Caufield P.W."/>
            <person name="Cui Y."/>
            <person name="Zhang H."/>
            <person name="O'Toole P.W."/>
        </authorList>
    </citation>
    <scope>NUCLEOTIDE SEQUENCE [LARGE SCALE GENOMIC DNA]</scope>
    <source>
        <strain evidence="9 10">DSM 7090</strain>
    </source>
</reference>
<dbReference type="InterPro" id="IPR008189">
    <property type="entry name" value="rRNA_ssu_MeTfrase_I"/>
</dbReference>
<comment type="caution">
    <text evidence="9">The sequence shown here is derived from an EMBL/GenBank/DDBJ whole genome shotgun (WGS) entry which is preliminary data.</text>
</comment>
<dbReference type="NCBIfam" id="TIGR00096">
    <property type="entry name" value="16S rRNA (cytidine(1402)-2'-O)-methyltransferase"/>
    <property type="match status" value="1"/>
</dbReference>
<keyword evidence="4 6" id="KW-0808">Transferase</keyword>
<dbReference type="InterPro" id="IPR035996">
    <property type="entry name" value="4pyrrol_Methylase_sf"/>
</dbReference>
<evidence type="ECO:0000256" key="3">
    <source>
        <dbReference type="ARBA" id="ARBA00022603"/>
    </source>
</evidence>
<evidence type="ECO:0000256" key="6">
    <source>
        <dbReference type="HAMAP-Rule" id="MF_01877"/>
    </source>
</evidence>
<evidence type="ECO:0000256" key="4">
    <source>
        <dbReference type="ARBA" id="ARBA00022679"/>
    </source>
</evidence>
<dbReference type="PROSITE" id="PS01296">
    <property type="entry name" value="RSMI"/>
    <property type="match status" value="1"/>
</dbReference>
<dbReference type="InterPro" id="IPR018063">
    <property type="entry name" value="SAM_MeTrfase_RsmI_CS"/>
</dbReference>
<evidence type="ECO:0000256" key="5">
    <source>
        <dbReference type="ARBA" id="ARBA00022691"/>
    </source>
</evidence>
<keyword evidence="5 6" id="KW-0949">S-adenosyl-L-methionine</keyword>
<dbReference type="PANTHER" id="PTHR46111:SF1">
    <property type="entry name" value="RIBOSOMAL RNA SMALL SUBUNIT METHYLTRANSFERASE I"/>
    <property type="match status" value="1"/>
</dbReference>
<dbReference type="InterPro" id="IPR014777">
    <property type="entry name" value="4pyrrole_Mease_sub1"/>
</dbReference>
<accession>A0ABR5PZJ1</accession>
<gene>
    <name evidence="6" type="primary">rsmI</name>
    <name evidence="9" type="ORF">IV60_GL001242</name>
</gene>
<dbReference type="Gene3D" id="3.30.950.10">
    <property type="entry name" value="Methyltransferase, Cobalt-precorrin-4 Transmethylase, Domain 2"/>
    <property type="match status" value="1"/>
</dbReference>
<keyword evidence="1 6" id="KW-0963">Cytoplasm</keyword>
<feature type="region of interest" description="Disordered" evidence="7">
    <location>
        <begin position="237"/>
        <end position="256"/>
    </location>
</feature>
<evidence type="ECO:0000256" key="7">
    <source>
        <dbReference type="SAM" id="MobiDB-lite"/>
    </source>
</evidence>
<feature type="domain" description="Tetrapyrrole methylase" evidence="8">
    <location>
        <begin position="17"/>
        <end position="215"/>
    </location>
</feature>
<comment type="similarity">
    <text evidence="6">Belongs to the methyltransferase superfamily. RsmI family.</text>
</comment>
<keyword evidence="3 6" id="KW-0489">Methyltransferase</keyword>
<dbReference type="Proteomes" id="UP000051927">
    <property type="component" value="Unassembled WGS sequence"/>
</dbReference>
<dbReference type="PIRSF" id="PIRSF005917">
    <property type="entry name" value="MTase_YraL"/>
    <property type="match status" value="1"/>
</dbReference>
<keyword evidence="2 6" id="KW-0698">rRNA processing</keyword>
<keyword evidence="10" id="KW-1185">Reference proteome</keyword>